<sequence length="398" mass="42447">MRRRRYLAALGLAGATGLAGCAGYVGSTAEETPTRSPSSEPVQVGDVTLPVDRSELFTALHRDGIPAITDPAFGADWTDWSAVAVEHRPPAAERPTLPDEFAVVGVERGGEARAYPLAVLDWHEVVNDVFEPPSTARRPTADGALGGALLVTYCPLCGSGVVAERVVDGEPTTFGVSGMLWRDDLVLYDRATDSLWSQLLATAIRGPKTGTQLRLVPSTLSSWGEWRTAHPETRVLLPPPGSVAVDGRRGQVRDYGDSKYGYETQSQLVGFDSDGEGLGERTLVAGVDHEGVARAYPFPVVRGEDVVNDRVGGLPVVVALAPGGTLVAYDRRVDGGTLRFEAADDRHLCAGGSRWERTTGRAADGPYDGARLAPTAAHTAMFWSAWVAFHPDTTVYGR</sequence>
<evidence type="ECO:0000313" key="1">
    <source>
        <dbReference type="EMBL" id="UWM54195.1"/>
    </source>
</evidence>
<keyword evidence="2" id="KW-1185">Reference proteome</keyword>
<proteinExistence type="predicted"/>
<dbReference type="GeneID" id="74944560"/>
<protein>
    <submittedName>
        <fullName evidence="1">DUF3179 domain-containing protein</fullName>
    </submittedName>
</protein>
<accession>A0A9E7U4E0</accession>
<gene>
    <name evidence="1" type="ORF">N0B31_19020</name>
</gene>
<organism evidence="1 2">
    <name type="scientific">Salinirubellus salinus</name>
    <dbReference type="NCBI Taxonomy" id="1364945"/>
    <lineage>
        <taxon>Archaea</taxon>
        <taxon>Methanobacteriati</taxon>
        <taxon>Methanobacteriota</taxon>
        <taxon>Stenosarchaea group</taxon>
        <taxon>Halobacteria</taxon>
        <taxon>Halobacteriales</taxon>
        <taxon>Natronomonadaceae</taxon>
        <taxon>Salinirubellus</taxon>
    </lineage>
</organism>
<dbReference type="EMBL" id="CP104003">
    <property type="protein sequence ID" value="UWM54195.1"/>
    <property type="molecule type" value="Genomic_DNA"/>
</dbReference>
<dbReference type="InterPro" id="IPR021516">
    <property type="entry name" value="DUF3179"/>
</dbReference>
<name>A0A9E7U4E0_9EURY</name>
<dbReference type="Pfam" id="PF11376">
    <property type="entry name" value="DUF3179"/>
    <property type="match status" value="1"/>
</dbReference>
<dbReference type="AlphaFoldDB" id="A0A9E7U4E0"/>
<dbReference type="PROSITE" id="PS51257">
    <property type="entry name" value="PROKAR_LIPOPROTEIN"/>
    <property type="match status" value="1"/>
</dbReference>
<evidence type="ECO:0000313" key="2">
    <source>
        <dbReference type="Proteomes" id="UP001057580"/>
    </source>
</evidence>
<dbReference type="Proteomes" id="UP001057580">
    <property type="component" value="Chromosome"/>
</dbReference>
<dbReference type="RefSeq" id="WP_260593189.1">
    <property type="nucleotide sequence ID" value="NZ_CP104003.1"/>
</dbReference>
<dbReference type="KEGG" id="ssai:N0B31_19020"/>
<reference evidence="1" key="1">
    <citation type="submission" date="2022-09" db="EMBL/GenBank/DDBJ databases">
        <title>Diverse halophilic archaea isolated from saline environments.</title>
        <authorList>
            <person name="Cui H.-L."/>
        </authorList>
    </citation>
    <scope>NUCLEOTIDE SEQUENCE</scope>
    <source>
        <strain evidence="1">ZS-35-S2</strain>
    </source>
</reference>